<evidence type="ECO:0000313" key="1">
    <source>
        <dbReference type="EMBL" id="KAA6363075.1"/>
    </source>
</evidence>
<dbReference type="AlphaFoldDB" id="A0A5J4U067"/>
<sequence length="70" mass="7762">MDEYDHVLNKMLMNSIYSLNLMIMIRSNIVDAYDLFFEYSFEVNATPIPLSANGLASLAGVTQSGTISPL</sequence>
<comment type="caution">
    <text evidence="1">The sequence shown here is derived from an EMBL/GenBank/DDBJ whole genome shotgun (WGS) entry which is preliminary data.</text>
</comment>
<dbReference type="EMBL" id="SNRW01023357">
    <property type="protein sequence ID" value="KAA6363075.1"/>
    <property type="molecule type" value="Genomic_DNA"/>
</dbReference>
<proteinExistence type="predicted"/>
<protein>
    <submittedName>
        <fullName evidence="1">Uncharacterized protein</fullName>
    </submittedName>
</protein>
<reference evidence="1 2" key="1">
    <citation type="submission" date="2019-03" db="EMBL/GenBank/DDBJ databases">
        <title>Single cell metagenomics reveals metabolic interactions within the superorganism composed of flagellate Streblomastix strix and complex community of Bacteroidetes bacteria on its surface.</title>
        <authorList>
            <person name="Treitli S.C."/>
            <person name="Kolisko M."/>
            <person name="Husnik F."/>
            <person name="Keeling P."/>
            <person name="Hampl V."/>
        </authorList>
    </citation>
    <scope>NUCLEOTIDE SEQUENCE [LARGE SCALE GENOMIC DNA]</scope>
    <source>
        <strain evidence="1">ST1C</strain>
    </source>
</reference>
<dbReference type="Proteomes" id="UP000324800">
    <property type="component" value="Unassembled WGS sequence"/>
</dbReference>
<name>A0A5J4U067_9EUKA</name>
<organism evidence="1 2">
    <name type="scientific">Streblomastix strix</name>
    <dbReference type="NCBI Taxonomy" id="222440"/>
    <lineage>
        <taxon>Eukaryota</taxon>
        <taxon>Metamonada</taxon>
        <taxon>Preaxostyla</taxon>
        <taxon>Oxymonadida</taxon>
        <taxon>Streblomastigidae</taxon>
        <taxon>Streblomastix</taxon>
    </lineage>
</organism>
<accession>A0A5J4U067</accession>
<evidence type="ECO:0000313" key="2">
    <source>
        <dbReference type="Proteomes" id="UP000324800"/>
    </source>
</evidence>
<gene>
    <name evidence="1" type="ORF">EZS28_041398</name>
</gene>